<accession>A0A5J4S311</accession>
<evidence type="ECO:0000256" key="2">
    <source>
        <dbReference type="ARBA" id="ARBA00022679"/>
    </source>
</evidence>
<dbReference type="PROSITE" id="PS00584">
    <property type="entry name" value="PFKB_KINASES_2"/>
    <property type="match status" value="1"/>
</dbReference>
<gene>
    <name evidence="5" type="ORF">EZS27_011725</name>
</gene>
<evidence type="ECO:0000256" key="1">
    <source>
        <dbReference type="ARBA" id="ARBA00010688"/>
    </source>
</evidence>
<feature type="domain" description="Carbohydrate kinase PfkB" evidence="4">
    <location>
        <begin position="17"/>
        <end position="278"/>
    </location>
</feature>
<dbReference type="Gene3D" id="3.40.1190.20">
    <property type="match status" value="1"/>
</dbReference>
<dbReference type="InterPro" id="IPR002173">
    <property type="entry name" value="Carboh/pur_kinase_PfkB_CS"/>
</dbReference>
<evidence type="ECO:0000313" key="5">
    <source>
        <dbReference type="EMBL" id="KAA6340416.1"/>
    </source>
</evidence>
<comment type="similarity">
    <text evidence="1">Belongs to the carbohydrate kinase PfkB family.</text>
</comment>
<dbReference type="AlphaFoldDB" id="A0A5J4S311"/>
<protein>
    <submittedName>
        <fullName evidence="5">Fructokinase</fullName>
        <ecNumber evidence="5">2.7.1.4</ecNumber>
    </submittedName>
</protein>
<comment type="caution">
    <text evidence="5">The sequence shown here is derived from an EMBL/GenBank/DDBJ whole genome shotgun (WGS) entry which is preliminary data.</text>
</comment>
<evidence type="ECO:0000256" key="3">
    <source>
        <dbReference type="ARBA" id="ARBA00022777"/>
    </source>
</evidence>
<proteinExistence type="inferred from homology"/>
<dbReference type="InterPro" id="IPR011611">
    <property type="entry name" value="PfkB_dom"/>
</dbReference>
<organism evidence="5">
    <name type="scientific">termite gut metagenome</name>
    <dbReference type="NCBI Taxonomy" id="433724"/>
    <lineage>
        <taxon>unclassified sequences</taxon>
        <taxon>metagenomes</taxon>
        <taxon>organismal metagenomes</taxon>
    </lineage>
</organism>
<keyword evidence="3 5" id="KW-0418">Kinase</keyword>
<sequence>MKPIVVGIGELLWDVFPTEKKAGGAPVNFVYHACRLGAEGYAISAVGNDALGTEIMQELNKNHIRHLIESIEYPTGKVMVELNNGNPTYTIIEGVAWDYIPLTQESIDVVKKADAVCFGTLAQRSSVSRETISTLLSSISPEALCFFDINIRQHYYSKELIEACLEKANVFKINDEELRLLIPMFNLKGSIDDICQWFIDKYDLRYLVLTAGEEYSTIYGKQEISTIRTPKVIVADTVGAGDSFSGAFVYSVLTGKSLKEAHRKAVDIAAFVCTQNGAWPLYPNK</sequence>
<dbReference type="EC" id="2.7.1.4" evidence="5"/>
<name>A0A5J4S311_9ZZZZ</name>
<reference evidence="5" key="1">
    <citation type="submission" date="2019-03" db="EMBL/GenBank/DDBJ databases">
        <title>Single cell metagenomics reveals metabolic interactions within the superorganism composed of flagellate Streblomastix strix and complex community of Bacteroidetes bacteria on its surface.</title>
        <authorList>
            <person name="Treitli S.C."/>
            <person name="Kolisko M."/>
            <person name="Husnik F."/>
            <person name="Keeling P."/>
            <person name="Hampl V."/>
        </authorList>
    </citation>
    <scope>NUCLEOTIDE SEQUENCE</scope>
    <source>
        <strain evidence="5">STM</strain>
    </source>
</reference>
<dbReference type="SUPFAM" id="SSF53613">
    <property type="entry name" value="Ribokinase-like"/>
    <property type="match status" value="1"/>
</dbReference>
<dbReference type="CDD" id="cd01167">
    <property type="entry name" value="bac_FRK"/>
    <property type="match status" value="1"/>
</dbReference>
<dbReference type="InterPro" id="IPR050306">
    <property type="entry name" value="PfkB_Carbo_kinase"/>
</dbReference>
<dbReference type="PANTHER" id="PTHR43085">
    <property type="entry name" value="HEXOKINASE FAMILY MEMBER"/>
    <property type="match status" value="1"/>
</dbReference>
<dbReference type="GO" id="GO:0008865">
    <property type="term" value="F:fructokinase activity"/>
    <property type="evidence" value="ECO:0007669"/>
    <property type="project" value="UniProtKB-EC"/>
</dbReference>
<dbReference type="InterPro" id="IPR029056">
    <property type="entry name" value="Ribokinase-like"/>
</dbReference>
<evidence type="ECO:0000259" key="4">
    <source>
        <dbReference type="Pfam" id="PF00294"/>
    </source>
</evidence>
<dbReference type="Pfam" id="PF00294">
    <property type="entry name" value="PfkB"/>
    <property type="match status" value="1"/>
</dbReference>
<dbReference type="PANTHER" id="PTHR43085:SF57">
    <property type="entry name" value="CARBOHYDRATE KINASE PFKB DOMAIN-CONTAINING PROTEIN"/>
    <property type="match status" value="1"/>
</dbReference>
<keyword evidence="2 5" id="KW-0808">Transferase</keyword>
<dbReference type="EMBL" id="SNRY01000462">
    <property type="protein sequence ID" value="KAA6340416.1"/>
    <property type="molecule type" value="Genomic_DNA"/>
</dbReference>